<dbReference type="GO" id="GO:0072330">
    <property type="term" value="P:monocarboxylic acid biosynthetic process"/>
    <property type="evidence" value="ECO:0007669"/>
    <property type="project" value="UniProtKB-ARBA"/>
</dbReference>
<feature type="signal peptide" evidence="1">
    <location>
        <begin position="1"/>
        <end position="19"/>
    </location>
</feature>
<keyword evidence="4" id="KW-1185">Reference proteome</keyword>
<reference evidence="4" key="1">
    <citation type="journal article" date="2017" name="Nat. Microbiol.">
        <title>Global analysis of biosynthetic gene clusters reveals vast potential of secondary metabolite production in Penicillium species.</title>
        <authorList>
            <person name="Nielsen J.C."/>
            <person name="Grijseels S."/>
            <person name="Prigent S."/>
            <person name="Ji B."/>
            <person name="Dainat J."/>
            <person name="Nielsen K.F."/>
            <person name="Frisvad J.C."/>
            <person name="Workman M."/>
            <person name="Nielsen J."/>
        </authorList>
    </citation>
    <scope>NUCLEOTIDE SEQUENCE [LARGE SCALE GENOMIC DNA]</scope>
    <source>
        <strain evidence="4">IBT 4502</strain>
    </source>
</reference>
<gene>
    <name evidence="3" type="ORF">PENPOL_c009G01040</name>
</gene>
<dbReference type="InterPro" id="IPR050266">
    <property type="entry name" value="AB_hydrolase_sf"/>
</dbReference>
<feature type="domain" description="AB hydrolase-1" evidence="2">
    <location>
        <begin position="49"/>
        <end position="143"/>
    </location>
</feature>
<dbReference type="Pfam" id="PF00561">
    <property type="entry name" value="Abhydrolase_1"/>
    <property type="match status" value="1"/>
</dbReference>
<evidence type="ECO:0000259" key="2">
    <source>
        <dbReference type="Pfam" id="PF00561"/>
    </source>
</evidence>
<protein>
    <recommendedName>
        <fullName evidence="2">AB hydrolase-1 domain-containing protein</fullName>
    </recommendedName>
</protein>
<dbReference type="STRING" id="60169.A0A1V6NFL7"/>
<dbReference type="GO" id="GO:0017000">
    <property type="term" value="P:antibiotic biosynthetic process"/>
    <property type="evidence" value="ECO:0007669"/>
    <property type="project" value="UniProtKB-ARBA"/>
</dbReference>
<dbReference type="PANTHER" id="PTHR43798:SF33">
    <property type="entry name" value="HYDROLASE, PUTATIVE (AFU_ORTHOLOGUE AFUA_2G14860)-RELATED"/>
    <property type="match status" value="1"/>
</dbReference>
<dbReference type="EMBL" id="MDYM01000009">
    <property type="protein sequence ID" value="OQD63538.1"/>
    <property type="molecule type" value="Genomic_DNA"/>
</dbReference>
<dbReference type="SUPFAM" id="SSF53474">
    <property type="entry name" value="alpha/beta-Hydrolases"/>
    <property type="match status" value="1"/>
</dbReference>
<name>A0A1V6NFL7_PENPO</name>
<dbReference type="GO" id="GO:0016020">
    <property type="term" value="C:membrane"/>
    <property type="evidence" value="ECO:0007669"/>
    <property type="project" value="TreeGrafter"/>
</dbReference>
<organism evidence="3 4">
    <name type="scientific">Penicillium polonicum</name>
    <dbReference type="NCBI Taxonomy" id="60169"/>
    <lineage>
        <taxon>Eukaryota</taxon>
        <taxon>Fungi</taxon>
        <taxon>Dikarya</taxon>
        <taxon>Ascomycota</taxon>
        <taxon>Pezizomycotina</taxon>
        <taxon>Eurotiomycetes</taxon>
        <taxon>Eurotiomycetidae</taxon>
        <taxon>Eurotiales</taxon>
        <taxon>Aspergillaceae</taxon>
        <taxon>Penicillium</taxon>
    </lineage>
</organism>
<dbReference type="Proteomes" id="UP000191408">
    <property type="component" value="Unassembled WGS sequence"/>
</dbReference>
<dbReference type="OrthoDB" id="408373at2759"/>
<accession>A0A1V6NFL7</accession>
<evidence type="ECO:0000313" key="4">
    <source>
        <dbReference type="Proteomes" id="UP000191408"/>
    </source>
</evidence>
<dbReference type="AlphaFoldDB" id="A0A1V6NFL7"/>
<dbReference type="PANTHER" id="PTHR43798">
    <property type="entry name" value="MONOACYLGLYCEROL LIPASE"/>
    <property type="match status" value="1"/>
</dbReference>
<dbReference type="InterPro" id="IPR000073">
    <property type="entry name" value="AB_hydrolase_1"/>
</dbReference>
<dbReference type="Gene3D" id="3.40.50.1820">
    <property type="entry name" value="alpha/beta hydrolase"/>
    <property type="match status" value="1"/>
</dbReference>
<dbReference type="InterPro" id="IPR029058">
    <property type="entry name" value="AB_hydrolase_fold"/>
</dbReference>
<keyword evidence="1" id="KW-0732">Signal</keyword>
<feature type="chain" id="PRO_5012235280" description="AB hydrolase-1 domain-containing protein" evidence="1">
    <location>
        <begin position="20"/>
        <end position="339"/>
    </location>
</feature>
<evidence type="ECO:0000256" key="1">
    <source>
        <dbReference type="SAM" id="SignalP"/>
    </source>
</evidence>
<sequence>MRGLLLSILQFVCVCVCVADIPSWDSWPHQRIQVNDDVSIHLRYYGTGPPVLLIHGNPQHSLAYSNIAPILAENYTVICADNRGAGDSSIPADSNYTASTHADDFKAILDFLEINSTYIFSHDKGSGIAAAFAAKYPSYVKRIGFSEYALPGFGYEEFWTPSSGRGIGWDLYENWQLGFFSVPDAAQYFIQGREKEMLAWYFWHASYSGNEAISEAHLNRYATSISKPGFLRSMLNIFSVSTVTQDASFFSTSLGANPLPMPALALGGEASFAPEDMLQQIFGSVASDLQVDIVPKAGHWVLDESPGWVADRLSTFFGEDSQGIPSVDLSFLADQVTLV</sequence>
<evidence type="ECO:0000313" key="3">
    <source>
        <dbReference type="EMBL" id="OQD63538.1"/>
    </source>
</evidence>
<comment type="caution">
    <text evidence="3">The sequence shown here is derived from an EMBL/GenBank/DDBJ whole genome shotgun (WGS) entry which is preliminary data.</text>
</comment>
<proteinExistence type="predicted"/>